<evidence type="ECO:0000313" key="2">
    <source>
        <dbReference type="EMBL" id="WFS25525.1"/>
    </source>
</evidence>
<dbReference type="Gene3D" id="1.10.400.20">
    <property type="entry name" value="putative tagatose 6-phosphate kinase domain like"/>
    <property type="match status" value="1"/>
</dbReference>
<geneLocation type="plasmid" evidence="2 3">
    <name>unnamed1</name>
</geneLocation>
<dbReference type="PANTHER" id="PTHR32502:SF2">
    <property type="entry name" value="D-TAGATOSE-1,6-BISPHOSPHATE ALDOLASE SUBUNIT KBAZ"/>
    <property type="match status" value="1"/>
</dbReference>
<evidence type="ECO:0000313" key="3">
    <source>
        <dbReference type="Proteomes" id="UP000318939"/>
    </source>
</evidence>
<dbReference type="InterPro" id="IPR012062">
    <property type="entry name" value="GatZ/KbaZ-like"/>
</dbReference>
<dbReference type="Pfam" id="PF08013">
    <property type="entry name" value="GatZ_KbaZ-like"/>
    <property type="match status" value="1"/>
</dbReference>
<keyword evidence="3" id="KW-1185">Reference proteome</keyword>
<sequence length="434" mass="46734">MNQLLTRLASSRQEGSPFGITSVCSAHPTVLRAALRRARNNGRQVLIEATCNQVNQFGGYTGMTPADFIGFVCGIAADEGLERSRILFGGDHLGPNPWKKETAEAAMSKSETLVRHYVLAGFSKIHLDTSMACAGEPASLGDRIIAERAARLAAVAEQAARANGLAMPVYVLGTEVPTPGGADHALDTVAPTSALDARSTIEIHREVFERAGLADAFSRVIAFVVQPGVEFGNANVIAYRPEAAFDLGAVLDAVPQFVFEAHSTDYQTVEALSALVRDGYPILKVGPGLTFAYRESLYGLDLIASELVPGYGDRSLMRAMEDTMLADPTNWLGHYHGEGNALRVERHYSYSDRIRYYWGKPQATEAVENLLLALRGVVIPETVARQFLPSLVIPSGRPIDAELVLIQSVDAVLETYDAACLEQPTSARCGGDIA</sequence>
<organism evidence="2 3">
    <name type="scientific">Rhizobium rhododendri</name>
    <dbReference type="NCBI Taxonomy" id="2506430"/>
    <lineage>
        <taxon>Bacteria</taxon>
        <taxon>Pseudomonadati</taxon>
        <taxon>Pseudomonadota</taxon>
        <taxon>Alphaproteobacteria</taxon>
        <taxon>Hyphomicrobiales</taxon>
        <taxon>Rhizobiaceae</taxon>
        <taxon>Rhizobium/Agrobacterium group</taxon>
        <taxon>Rhizobium</taxon>
    </lineage>
</organism>
<dbReference type="InterPro" id="IPR013785">
    <property type="entry name" value="Aldolase_TIM"/>
</dbReference>
<keyword evidence="2" id="KW-0456">Lyase</keyword>
<dbReference type="SUPFAM" id="SSF51569">
    <property type="entry name" value="Aldolase"/>
    <property type="match status" value="1"/>
</dbReference>
<evidence type="ECO:0000256" key="1">
    <source>
        <dbReference type="ARBA" id="ARBA00005007"/>
    </source>
</evidence>
<dbReference type="NCBIfam" id="TIGR02810">
    <property type="entry name" value="agaZ_gatZ"/>
    <property type="match status" value="1"/>
</dbReference>
<reference evidence="2 3" key="1">
    <citation type="journal article" date="2019" name="Phytopathology">
        <title>A Novel Group of Rhizobium tumorigenes-Like Agrobacteria Associated with Crown Gall Disease of Rhododendron and Blueberry.</title>
        <authorList>
            <person name="Kuzmanovic N."/>
            <person name="Behrens P."/>
            <person name="Idczak E."/>
            <person name="Wagner S."/>
            <person name="Gotz M."/>
            <person name="Sproer C."/>
            <person name="Bunk B."/>
            <person name="Overmann J."/>
            <person name="Smalla K."/>
        </authorList>
    </citation>
    <scope>NUCLEOTIDE SEQUENCE [LARGE SCALE GENOMIC DNA]</scope>
    <source>
        <strain evidence="3">rho-6.2</strain>
    </source>
</reference>
<reference evidence="2 3" key="2">
    <citation type="journal article" date="2023" name="MicrobiologyOpen">
        <title>Genomics of the tumorigenes clade of the family Rhizobiaceae and description of Rhizobium rhododendri sp. nov.</title>
        <authorList>
            <person name="Kuzmanovic N."/>
            <person name="diCenzo G.C."/>
            <person name="Bunk B."/>
            <person name="Sproeer C."/>
            <person name="Fruehling A."/>
            <person name="Neumann-Schaal M."/>
            <person name="Overmann J."/>
            <person name="Smalla K."/>
        </authorList>
    </citation>
    <scope>NUCLEOTIDE SEQUENCE [LARGE SCALE GENOMIC DNA]</scope>
    <source>
        <strain evidence="3">rho-6.2</strain>
        <plasmid evidence="2 3">unnamed1</plasmid>
    </source>
</reference>
<name>A0ABY8IR99_9HYPH</name>
<dbReference type="EC" id="4.1.2.40" evidence="2"/>
<accession>A0ABY8IR99</accession>
<dbReference type="EMBL" id="CP117268">
    <property type="protein sequence ID" value="WFS25525.1"/>
    <property type="molecule type" value="Genomic_DNA"/>
</dbReference>
<proteinExistence type="predicted"/>
<dbReference type="PIRSF" id="PIRSF009264">
    <property type="entry name" value="TagBP_ald_AgaZ"/>
    <property type="match status" value="1"/>
</dbReference>
<dbReference type="Proteomes" id="UP000318939">
    <property type="component" value="Plasmid unnamed1"/>
</dbReference>
<comment type="pathway">
    <text evidence="1">Carbohydrate metabolism.</text>
</comment>
<dbReference type="RefSeq" id="WP_142832186.1">
    <property type="nucleotide sequence ID" value="NZ_CP117268.1"/>
</dbReference>
<gene>
    <name evidence="2" type="ORF">PR018_18235</name>
</gene>
<keyword evidence="2" id="KW-0614">Plasmid</keyword>
<dbReference type="GO" id="GO:0009025">
    <property type="term" value="F:tagatose-bisphosphate aldolase activity"/>
    <property type="evidence" value="ECO:0007669"/>
    <property type="project" value="UniProtKB-EC"/>
</dbReference>
<dbReference type="PANTHER" id="PTHR32502">
    <property type="entry name" value="N-ACETYLGALACTOSAMINE PERMEASE II COMPONENT-RELATED"/>
    <property type="match status" value="1"/>
</dbReference>
<dbReference type="InterPro" id="IPR050303">
    <property type="entry name" value="GatZ_KbaZ_carbometab"/>
</dbReference>
<protein>
    <submittedName>
        <fullName evidence="2">D-tagatose-bisphosphate aldolase, class II, non-catalytic subunit</fullName>
        <ecNumber evidence="2">4.1.2.40</ecNumber>
    </submittedName>
</protein>
<dbReference type="Gene3D" id="3.20.20.70">
    <property type="entry name" value="Aldolase class I"/>
    <property type="match status" value="1"/>
</dbReference>